<evidence type="ECO:0000256" key="1">
    <source>
        <dbReference type="ARBA" id="ARBA00004429"/>
    </source>
</evidence>
<evidence type="ECO:0000256" key="9">
    <source>
        <dbReference type="RuleBase" id="RU369079"/>
    </source>
</evidence>
<dbReference type="RefSeq" id="WP_133735425.1">
    <property type="nucleotide sequence ID" value="NZ_SOAX01000002.1"/>
</dbReference>
<proteinExistence type="inferred from homology"/>
<comment type="caution">
    <text evidence="12">The sequence shown here is derived from an EMBL/GenBank/DDBJ whole genome shotgun (WGS) entry which is preliminary data.</text>
</comment>
<feature type="domain" description="Tripartite ATP-independent periplasmic transporters DctQ component" evidence="11">
    <location>
        <begin position="43"/>
        <end position="156"/>
    </location>
</feature>
<keyword evidence="2 9" id="KW-0813">Transport</keyword>
<dbReference type="Proteomes" id="UP000295830">
    <property type="component" value="Unassembled WGS sequence"/>
</dbReference>
<comment type="subcellular location">
    <subcellularLocation>
        <location evidence="1 9">Cell inner membrane</location>
        <topology evidence="1 9">Multi-pass membrane protein</topology>
    </subcellularLocation>
</comment>
<evidence type="ECO:0000256" key="2">
    <source>
        <dbReference type="ARBA" id="ARBA00022448"/>
    </source>
</evidence>
<feature type="transmembrane region" description="Helical" evidence="9">
    <location>
        <begin position="67"/>
        <end position="85"/>
    </location>
</feature>
<keyword evidence="6 9" id="KW-1133">Transmembrane helix</keyword>
<evidence type="ECO:0000313" key="12">
    <source>
        <dbReference type="EMBL" id="TDT43351.1"/>
    </source>
</evidence>
<feature type="transmembrane region" description="Helical" evidence="9">
    <location>
        <begin position="106"/>
        <end position="127"/>
    </location>
</feature>
<evidence type="ECO:0000313" key="13">
    <source>
        <dbReference type="Proteomes" id="UP000295830"/>
    </source>
</evidence>
<reference evidence="12 13" key="1">
    <citation type="submission" date="2019-03" db="EMBL/GenBank/DDBJ databases">
        <title>Genomic Encyclopedia of Type Strains, Phase IV (KMG-IV): sequencing the most valuable type-strain genomes for metagenomic binning, comparative biology and taxonomic classification.</title>
        <authorList>
            <person name="Goeker M."/>
        </authorList>
    </citation>
    <scope>NUCLEOTIDE SEQUENCE [LARGE SCALE GENOMIC DNA]</scope>
    <source>
        <strain evidence="12 13">DSM 15505</strain>
    </source>
</reference>
<comment type="caution">
    <text evidence="9">Lacks conserved residue(s) required for the propagation of feature annotation.</text>
</comment>
<dbReference type="Pfam" id="PF04290">
    <property type="entry name" value="DctQ"/>
    <property type="match status" value="1"/>
</dbReference>
<dbReference type="PANTHER" id="PTHR35011">
    <property type="entry name" value="2,3-DIKETO-L-GULONATE TRAP TRANSPORTER SMALL PERMEASE PROTEIN YIAM"/>
    <property type="match status" value="1"/>
</dbReference>
<evidence type="ECO:0000256" key="7">
    <source>
        <dbReference type="ARBA" id="ARBA00023136"/>
    </source>
</evidence>
<dbReference type="AlphaFoldDB" id="A0A4R7JXX3"/>
<keyword evidence="7 9" id="KW-0472">Membrane</keyword>
<dbReference type="OrthoDB" id="5465095at2"/>
<gene>
    <name evidence="12" type="ORF">DES49_1165</name>
</gene>
<name>A0A4R7JXX3_9GAMM</name>
<dbReference type="InterPro" id="IPR055348">
    <property type="entry name" value="DctQ"/>
</dbReference>
<comment type="similarity">
    <text evidence="8 9">Belongs to the TRAP transporter small permease family.</text>
</comment>
<feature type="transmembrane region" description="Helical" evidence="9">
    <location>
        <begin position="156"/>
        <end position="176"/>
    </location>
</feature>
<dbReference type="GO" id="GO:0015740">
    <property type="term" value="P:C4-dicarboxylate transport"/>
    <property type="evidence" value="ECO:0007669"/>
    <property type="project" value="TreeGrafter"/>
</dbReference>
<keyword evidence="13" id="KW-1185">Reference proteome</keyword>
<keyword evidence="3" id="KW-1003">Cell membrane</keyword>
<feature type="transmembrane region" description="Helical" evidence="9">
    <location>
        <begin position="35"/>
        <end position="55"/>
    </location>
</feature>
<evidence type="ECO:0000256" key="8">
    <source>
        <dbReference type="ARBA" id="ARBA00038436"/>
    </source>
</evidence>
<sequence length="315" mass="34333">MTDRGRTGSGPVWKAVSKSSFEWVDTGLDWFERSALIACVIAMAVVTVANVLARNLMGFSLQFANDAAQILLVMVTFLGIGIGARHARHIRVSAVHDLLPPLGQKILLIFVSFTTAGLLFVFADYAWNYAGAAQRSCRVLPEAVNLGLFNMPVGGMPLTAGVIITVVALAIAGHGIRLVEALYARLVNLFTGWQRSVALWISILVGLLLAYWLFSLFIGLVEARSGQCRVTSSTGFPVYLYYMVVPLGFLLGGIQFFLAGVRNLISRENYLSWYQKDEYEEEGIDPGLATASGLSDEELEVAEENNNSEGGDNRD</sequence>
<accession>A0A4R7JXX3</accession>
<evidence type="ECO:0000256" key="4">
    <source>
        <dbReference type="ARBA" id="ARBA00022519"/>
    </source>
</evidence>
<feature type="transmembrane region" description="Helical" evidence="9">
    <location>
        <begin position="197"/>
        <end position="219"/>
    </location>
</feature>
<evidence type="ECO:0000256" key="10">
    <source>
        <dbReference type="SAM" id="MobiDB-lite"/>
    </source>
</evidence>
<dbReference type="GO" id="GO:0005886">
    <property type="term" value="C:plasma membrane"/>
    <property type="evidence" value="ECO:0007669"/>
    <property type="project" value="UniProtKB-SubCell"/>
</dbReference>
<feature type="transmembrane region" description="Helical" evidence="9">
    <location>
        <begin position="239"/>
        <end position="261"/>
    </location>
</feature>
<evidence type="ECO:0000256" key="5">
    <source>
        <dbReference type="ARBA" id="ARBA00022692"/>
    </source>
</evidence>
<evidence type="ECO:0000256" key="6">
    <source>
        <dbReference type="ARBA" id="ARBA00022989"/>
    </source>
</evidence>
<feature type="compositionally biased region" description="Polar residues" evidence="10">
    <location>
        <begin position="304"/>
        <end position="315"/>
    </location>
</feature>
<evidence type="ECO:0000256" key="3">
    <source>
        <dbReference type="ARBA" id="ARBA00022475"/>
    </source>
</evidence>
<evidence type="ECO:0000259" key="11">
    <source>
        <dbReference type="Pfam" id="PF04290"/>
    </source>
</evidence>
<comment type="subunit">
    <text evidence="9">The complex comprises the extracytoplasmic solute receptor protein and the two transmembrane proteins.</text>
</comment>
<dbReference type="InterPro" id="IPR007387">
    <property type="entry name" value="TRAP_DctQ"/>
</dbReference>
<keyword evidence="4 9" id="KW-0997">Cell inner membrane</keyword>
<dbReference type="EMBL" id="SOAX01000002">
    <property type="protein sequence ID" value="TDT43351.1"/>
    <property type="molecule type" value="Genomic_DNA"/>
</dbReference>
<dbReference type="GO" id="GO:0022857">
    <property type="term" value="F:transmembrane transporter activity"/>
    <property type="evidence" value="ECO:0007669"/>
    <property type="project" value="UniProtKB-UniRule"/>
</dbReference>
<feature type="region of interest" description="Disordered" evidence="10">
    <location>
        <begin position="284"/>
        <end position="315"/>
    </location>
</feature>
<comment type="function">
    <text evidence="9">Part of the tripartite ATP-independent periplasmic (TRAP) transport system.</text>
</comment>
<dbReference type="PANTHER" id="PTHR35011:SF2">
    <property type="entry name" value="2,3-DIKETO-L-GULONATE TRAP TRANSPORTER SMALL PERMEASE PROTEIN YIAM"/>
    <property type="match status" value="1"/>
</dbReference>
<organism evidence="12 13">
    <name type="scientific">Halospina denitrificans</name>
    <dbReference type="NCBI Taxonomy" id="332522"/>
    <lineage>
        <taxon>Bacteria</taxon>
        <taxon>Pseudomonadati</taxon>
        <taxon>Pseudomonadota</taxon>
        <taxon>Gammaproteobacteria</taxon>
        <taxon>Halospina</taxon>
    </lineage>
</organism>
<protein>
    <recommendedName>
        <fullName evidence="9">TRAP transporter small permease protein</fullName>
    </recommendedName>
</protein>
<keyword evidence="5 9" id="KW-0812">Transmembrane</keyword>